<feature type="binding site" evidence="16">
    <location>
        <position position="241"/>
    </location>
    <ligand>
        <name>Mg(2+)</name>
        <dbReference type="ChEBI" id="CHEBI:18420"/>
        <label>1</label>
    </ligand>
</feature>
<evidence type="ECO:0000256" key="3">
    <source>
        <dbReference type="ARBA" id="ARBA00013025"/>
    </source>
</evidence>
<comment type="catalytic activity">
    <reaction evidence="13 14">
        <text>(6S)-5,6,7,8-tetrahydrofolyl-(gamma-L-Glu)(n) + L-glutamate + ATP = (6S)-5,6,7,8-tetrahydrofolyl-(gamma-L-Glu)(n+1) + ADP + phosphate + H(+)</text>
        <dbReference type="Rhea" id="RHEA:10580"/>
        <dbReference type="Rhea" id="RHEA-COMP:14738"/>
        <dbReference type="Rhea" id="RHEA-COMP:14740"/>
        <dbReference type="ChEBI" id="CHEBI:15378"/>
        <dbReference type="ChEBI" id="CHEBI:29985"/>
        <dbReference type="ChEBI" id="CHEBI:30616"/>
        <dbReference type="ChEBI" id="CHEBI:43474"/>
        <dbReference type="ChEBI" id="CHEBI:141005"/>
        <dbReference type="ChEBI" id="CHEBI:456216"/>
        <dbReference type="EC" id="6.3.2.17"/>
    </reaction>
</comment>
<keyword evidence="5 14" id="KW-0554">One-carbon metabolism</keyword>
<evidence type="ECO:0000313" key="18">
    <source>
        <dbReference type="EMBL" id="KAB1217812.1"/>
    </source>
</evidence>
<gene>
    <name evidence="18" type="ORF">CJ030_MR3G014778</name>
</gene>
<dbReference type="PANTHER" id="PTHR11136">
    <property type="entry name" value="FOLYLPOLYGLUTAMATE SYNTHASE-RELATED"/>
    <property type="match status" value="1"/>
</dbReference>
<proteinExistence type="inferred from homology"/>
<comment type="cofactor">
    <cofactor evidence="14">
        <name>a monovalent cation</name>
        <dbReference type="ChEBI" id="CHEBI:60242"/>
    </cofactor>
    <text evidence="14">A monovalent cation.</text>
</comment>
<keyword evidence="7 16" id="KW-0479">Metal-binding</keyword>
<dbReference type="SUPFAM" id="SSF53623">
    <property type="entry name" value="MurD-like peptide ligases, catalytic domain"/>
    <property type="match status" value="1"/>
</dbReference>
<dbReference type="Gene3D" id="3.90.190.20">
    <property type="entry name" value="Mur ligase, C-terminal domain"/>
    <property type="match status" value="1"/>
</dbReference>
<feature type="binding site" evidence="16">
    <location>
        <position position="213"/>
    </location>
    <ligand>
        <name>Mg(2+)</name>
        <dbReference type="ChEBI" id="CHEBI:18420"/>
        <label>1</label>
    </ligand>
</feature>
<evidence type="ECO:0000256" key="7">
    <source>
        <dbReference type="ARBA" id="ARBA00022723"/>
    </source>
</evidence>
<dbReference type="FunFam" id="3.40.1190.10:FF:000008">
    <property type="entry name" value="Folylpolyglutamate synthase"/>
    <property type="match status" value="1"/>
</dbReference>
<evidence type="ECO:0000313" key="19">
    <source>
        <dbReference type="Proteomes" id="UP000516437"/>
    </source>
</evidence>
<evidence type="ECO:0000256" key="17">
    <source>
        <dbReference type="SAM" id="MobiDB-lite"/>
    </source>
</evidence>
<dbReference type="GO" id="GO:0006730">
    <property type="term" value="P:one-carbon metabolic process"/>
    <property type="evidence" value="ECO:0007669"/>
    <property type="project" value="UniProtKB-KW"/>
</dbReference>
<evidence type="ECO:0000256" key="10">
    <source>
        <dbReference type="ARBA" id="ARBA00022842"/>
    </source>
</evidence>
<keyword evidence="19" id="KW-1185">Reference proteome</keyword>
<accession>A0A6A1VXW4</accession>
<evidence type="ECO:0000256" key="13">
    <source>
        <dbReference type="ARBA" id="ARBA00047493"/>
    </source>
</evidence>
<keyword evidence="10 16" id="KW-0460">Magnesium</keyword>
<reference evidence="18 19" key="1">
    <citation type="journal article" date="2019" name="Plant Biotechnol. J.">
        <title>The red bayberry genome and genetic basis of sex determination.</title>
        <authorList>
            <person name="Jia H.M."/>
            <person name="Jia H.J."/>
            <person name="Cai Q.L."/>
            <person name="Wang Y."/>
            <person name="Zhao H.B."/>
            <person name="Yang W.F."/>
            <person name="Wang G.Y."/>
            <person name="Li Y.H."/>
            <person name="Zhan D.L."/>
            <person name="Shen Y.T."/>
            <person name="Niu Q.F."/>
            <person name="Chang L."/>
            <person name="Qiu J."/>
            <person name="Zhao L."/>
            <person name="Xie H.B."/>
            <person name="Fu W.Y."/>
            <person name="Jin J."/>
            <person name="Li X.W."/>
            <person name="Jiao Y."/>
            <person name="Zhou C.C."/>
            <person name="Tu T."/>
            <person name="Chai C.Y."/>
            <person name="Gao J.L."/>
            <person name="Fan L.J."/>
            <person name="van de Weg E."/>
            <person name="Wang J.Y."/>
            <person name="Gao Z.S."/>
        </authorList>
    </citation>
    <scope>NUCLEOTIDE SEQUENCE [LARGE SCALE GENOMIC DNA]</scope>
    <source>
        <tissue evidence="18">Leaves</tissue>
    </source>
</reference>
<dbReference type="UniPathway" id="UPA00850"/>
<organism evidence="18 19">
    <name type="scientific">Morella rubra</name>
    <name type="common">Chinese bayberry</name>
    <dbReference type="NCBI Taxonomy" id="262757"/>
    <lineage>
        <taxon>Eukaryota</taxon>
        <taxon>Viridiplantae</taxon>
        <taxon>Streptophyta</taxon>
        <taxon>Embryophyta</taxon>
        <taxon>Tracheophyta</taxon>
        <taxon>Spermatophyta</taxon>
        <taxon>Magnoliopsida</taxon>
        <taxon>eudicotyledons</taxon>
        <taxon>Gunneridae</taxon>
        <taxon>Pentapetalae</taxon>
        <taxon>rosids</taxon>
        <taxon>fabids</taxon>
        <taxon>Fagales</taxon>
        <taxon>Myricaceae</taxon>
        <taxon>Morella</taxon>
    </lineage>
</organism>
<dbReference type="InterPro" id="IPR036565">
    <property type="entry name" value="Mur-like_cat_sf"/>
</dbReference>
<dbReference type="SUPFAM" id="SSF53244">
    <property type="entry name" value="MurD-like peptide ligases, peptide-binding domain"/>
    <property type="match status" value="1"/>
</dbReference>
<evidence type="ECO:0000256" key="6">
    <source>
        <dbReference type="ARBA" id="ARBA00022598"/>
    </source>
</evidence>
<sequence>MRPMCSSLGPEVRSFFIDAISATLCLEQYQPLIQHPQRANCQIRSSQTAMEKGGDGCQKPSVTPYEEALDALSSLITKRSRADKSNKGDRFDLLFDYMKILDLEESISQMKIIHVAGTKGKGSTCTFTECILRNCGFHTGLFTSPHLIDVRERFRLDGVDIHEEKFLAYFWWCYDRLKENANEEVPMPTYFRFLALLAFKIFAAEQVDVAILEVGLGGKFDATNVVQAPIVCGISSLGYDHMEILGNTLGQIAGEKAGIFKHGVPAFTVPQPDEAMCVLEEKASQLDVHLRVAPPLVSDLLNGLKLGLEGEHQYLNAGLAVALCSTWLQRTGHLEISYLEQTSSLPEQFIKGLTTASLQGRAQIVPDRHIDIESPGDLMFYLDGAHSPESMEACARWFSLTIKEDYQQETSNNHSQDNSRSSHDLIQRHPSGRSTKNSTQILLFNCMSVRDPQLLLPCLMKTCASHGVHFKKAFFVPNISVYYKVGSHTSPPADSSVDLSWQFALQRVWENLMQGSKVVGDAKSTDAVCEEIKDDTELSIRSCENSAVFLSLPFAIKWLRDTIQQDQGVRFQVLVTGSLHLVGDVLKLVKK</sequence>
<feature type="binding site" evidence="15">
    <location>
        <position position="383"/>
    </location>
    <ligand>
        <name>ATP</name>
        <dbReference type="ChEBI" id="CHEBI:30616"/>
    </ligand>
</feature>
<dbReference type="InterPro" id="IPR023600">
    <property type="entry name" value="Folylpolyglutamate_synth_euk"/>
</dbReference>
<dbReference type="InterPro" id="IPR001645">
    <property type="entry name" value="Folylpolyglutamate_synth"/>
</dbReference>
<dbReference type="InterPro" id="IPR018109">
    <property type="entry name" value="Folylpolyglutamate_synth_CS"/>
</dbReference>
<evidence type="ECO:0000256" key="12">
    <source>
        <dbReference type="ARBA" id="ARBA00030876"/>
    </source>
</evidence>
<dbReference type="PROSITE" id="PS01011">
    <property type="entry name" value="FOLYLPOLYGLU_SYNT_1"/>
    <property type="match status" value="1"/>
</dbReference>
<evidence type="ECO:0000256" key="2">
    <source>
        <dbReference type="ARBA" id="ARBA00008276"/>
    </source>
</evidence>
<dbReference type="PROSITE" id="PS01012">
    <property type="entry name" value="FOLYLPOLYGLU_SYNT_2"/>
    <property type="match status" value="1"/>
</dbReference>
<name>A0A6A1VXW4_9ROSI</name>
<dbReference type="GO" id="GO:0005829">
    <property type="term" value="C:cytosol"/>
    <property type="evidence" value="ECO:0007669"/>
    <property type="project" value="TreeGrafter"/>
</dbReference>
<dbReference type="NCBIfam" id="TIGR01499">
    <property type="entry name" value="folC"/>
    <property type="match status" value="1"/>
</dbReference>
<evidence type="ECO:0000256" key="16">
    <source>
        <dbReference type="PIRSR" id="PIRSR038895-2"/>
    </source>
</evidence>
<dbReference type="EMBL" id="RXIC02000021">
    <property type="protein sequence ID" value="KAB1217812.1"/>
    <property type="molecule type" value="Genomic_DNA"/>
</dbReference>
<evidence type="ECO:0000256" key="9">
    <source>
        <dbReference type="ARBA" id="ARBA00022840"/>
    </source>
</evidence>
<dbReference type="GO" id="GO:0046872">
    <property type="term" value="F:metal ion binding"/>
    <property type="evidence" value="ECO:0007669"/>
    <property type="project" value="UniProtKB-KW"/>
</dbReference>
<dbReference type="AlphaFoldDB" id="A0A6A1VXW4"/>
<evidence type="ECO:0000256" key="15">
    <source>
        <dbReference type="PIRSR" id="PIRSR038895-1"/>
    </source>
</evidence>
<dbReference type="PANTHER" id="PTHR11136:SF16">
    <property type="entry name" value="FOLYLPOLYGLUTAMATE SYNTHASE"/>
    <property type="match status" value="1"/>
</dbReference>
<dbReference type="Proteomes" id="UP000516437">
    <property type="component" value="Chromosome 3"/>
</dbReference>
<comment type="similarity">
    <text evidence="2 14">Belongs to the folylpolyglutamate synthase family.</text>
</comment>
<feature type="binding site" evidence="15">
    <location>
        <position position="361"/>
    </location>
    <ligand>
        <name>ATP</name>
        <dbReference type="ChEBI" id="CHEBI:30616"/>
    </ligand>
</feature>
<comment type="pathway">
    <text evidence="1 14">Cofactor biosynthesis; tetrahydrofolylpolyglutamate biosynthesis.</text>
</comment>
<evidence type="ECO:0000256" key="1">
    <source>
        <dbReference type="ARBA" id="ARBA00005150"/>
    </source>
</evidence>
<feature type="binding site" evidence="16">
    <location>
        <position position="144"/>
    </location>
    <ligand>
        <name>Mg(2+)</name>
        <dbReference type="ChEBI" id="CHEBI:18420"/>
        <label>1</label>
    </ligand>
</feature>
<dbReference type="FunFam" id="3.90.190.20:FF:000011">
    <property type="entry name" value="Folylpolyglutamate synthase"/>
    <property type="match status" value="1"/>
</dbReference>
<feature type="region of interest" description="Disordered" evidence="17">
    <location>
        <begin position="408"/>
        <end position="435"/>
    </location>
</feature>
<dbReference type="Gene3D" id="3.40.1190.10">
    <property type="entry name" value="Mur-like, catalytic domain"/>
    <property type="match status" value="1"/>
</dbReference>
<keyword evidence="6 14" id="KW-0436">Ligase</keyword>
<dbReference type="PIRSF" id="PIRSF038895">
    <property type="entry name" value="FPGS"/>
    <property type="match status" value="1"/>
</dbReference>
<evidence type="ECO:0000256" key="4">
    <source>
        <dbReference type="ARBA" id="ARBA00018660"/>
    </source>
</evidence>
<feature type="compositionally biased region" description="Polar residues" evidence="17">
    <location>
        <begin position="408"/>
        <end position="419"/>
    </location>
</feature>
<evidence type="ECO:0000256" key="5">
    <source>
        <dbReference type="ARBA" id="ARBA00022563"/>
    </source>
</evidence>
<keyword evidence="9 15" id="KW-0067">ATP-binding</keyword>
<keyword evidence="8 15" id="KW-0547">Nucleotide-binding</keyword>
<dbReference type="GO" id="GO:0004326">
    <property type="term" value="F:tetrahydrofolylpolyglutamate synthase activity"/>
    <property type="evidence" value="ECO:0007669"/>
    <property type="project" value="UniProtKB-EC"/>
</dbReference>
<evidence type="ECO:0000256" key="8">
    <source>
        <dbReference type="ARBA" id="ARBA00022741"/>
    </source>
</evidence>
<comment type="caution">
    <text evidence="18">The sequence shown here is derived from an EMBL/GenBank/DDBJ whole genome shotgun (WGS) entry which is preliminary data.</text>
</comment>
<evidence type="ECO:0000256" key="14">
    <source>
        <dbReference type="PIRNR" id="PIRNR038895"/>
    </source>
</evidence>
<dbReference type="GO" id="GO:0005739">
    <property type="term" value="C:mitochondrion"/>
    <property type="evidence" value="ECO:0007669"/>
    <property type="project" value="TreeGrafter"/>
</dbReference>
<dbReference type="EC" id="6.3.2.17" evidence="3 14"/>
<comment type="function">
    <text evidence="14">Catalyzes conversion of folates to polyglutamate derivatives allowing concentration of folate compounds in the cell and the intracellular retention of these cofactors, which are important substrates for most of the folate-dependent enzymes that are involved in one-carbon transfer reactions involved in purine, pyrimidine and amino acid synthesis.</text>
</comment>
<dbReference type="GO" id="GO:0005524">
    <property type="term" value="F:ATP binding"/>
    <property type="evidence" value="ECO:0007669"/>
    <property type="project" value="UniProtKB-KW"/>
</dbReference>
<dbReference type="InterPro" id="IPR036615">
    <property type="entry name" value="Mur_ligase_C_dom_sf"/>
</dbReference>
<evidence type="ECO:0000256" key="11">
    <source>
        <dbReference type="ARBA" id="ARBA00030592"/>
    </source>
</evidence>
<protein>
    <recommendedName>
        <fullName evidence="4 14">Folylpolyglutamate synthase</fullName>
        <ecNumber evidence="3 14">6.3.2.17</ecNumber>
    </recommendedName>
    <alternativeName>
        <fullName evidence="12 14">Folylpoly-gamma-glutamate synthetase</fullName>
    </alternativeName>
    <alternativeName>
        <fullName evidence="11 14">Tetrahydrofolylpolyglutamate synthase</fullName>
    </alternativeName>
</protein>
<dbReference type="OrthoDB" id="5212574at2759"/>